<dbReference type="Gene3D" id="1.10.10.60">
    <property type="entry name" value="Homeodomain-like"/>
    <property type="match status" value="1"/>
</dbReference>
<feature type="non-terminal residue" evidence="1">
    <location>
        <position position="44"/>
    </location>
</feature>
<reference evidence="1 2" key="1">
    <citation type="submission" date="2019-01" db="EMBL/GenBank/DDBJ databases">
        <title>Draft genome sequences of the type strains of six Macrococcus species.</title>
        <authorList>
            <person name="Mazhar S."/>
            <person name="Altermann E."/>
            <person name="Hill C."/>
            <person name="Mcauliffe O."/>
        </authorList>
    </citation>
    <scope>NUCLEOTIDE SEQUENCE [LARGE SCALE GENOMIC DNA]</scope>
    <source>
        <strain evidence="1 2">CCM4811</strain>
    </source>
</reference>
<dbReference type="GO" id="GO:0003677">
    <property type="term" value="F:DNA binding"/>
    <property type="evidence" value="ECO:0007669"/>
    <property type="project" value="InterPro"/>
</dbReference>
<protein>
    <submittedName>
        <fullName evidence="1">IS3 family transposase</fullName>
    </submittedName>
</protein>
<evidence type="ECO:0000313" key="2">
    <source>
        <dbReference type="Proteomes" id="UP000295310"/>
    </source>
</evidence>
<dbReference type="GO" id="GO:0006313">
    <property type="term" value="P:DNA transposition"/>
    <property type="evidence" value="ECO:0007669"/>
    <property type="project" value="InterPro"/>
</dbReference>
<accession>A0A4R6BAF0</accession>
<dbReference type="GO" id="GO:0004803">
    <property type="term" value="F:transposase activity"/>
    <property type="evidence" value="ECO:0007669"/>
    <property type="project" value="InterPro"/>
</dbReference>
<evidence type="ECO:0000313" key="1">
    <source>
        <dbReference type="EMBL" id="TDL93270.1"/>
    </source>
</evidence>
<dbReference type="Pfam" id="PF01527">
    <property type="entry name" value="HTH_Tnp_1"/>
    <property type="match status" value="1"/>
</dbReference>
<keyword evidence="2" id="KW-1185">Reference proteome</keyword>
<dbReference type="Proteomes" id="UP000295310">
    <property type="component" value="Unassembled WGS sequence"/>
</dbReference>
<proteinExistence type="predicted"/>
<name>A0A4R6BAF0_9STAP</name>
<dbReference type="EMBL" id="SCWA01000083">
    <property type="protein sequence ID" value="TDL93270.1"/>
    <property type="molecule type" value="Genomic_DNA"/>
</dbReference>
<comment type="caution">
    <text evidence="1">The sequence shown here is derived from an EMBL/GenBank/DDBJ whole genome shotgun (WGS) entry which is preliminary data.</text>
</comment>
<gene>
    <name evidence="1" type="ORF">ERX27_11330</name>
</gene>
<dbReference type="SUPFAM" id="SSF46689">
    <property type="entry name" value="Homeodomain-like"/>
    <property type="match status" value="1"/>
</dbReference>
<sequence>MSRERRSFSPEFKLQMVKLYENGKPRNEIVREYDLTPSALGKWI</sequence>
<dbReference type="RefSeq" id="WP_165983165.1">
    <property type="nucleotide sequence ID" value="NZ_SCWA01000083.1"/>
</dbReference>
<dbReference type="InterPro" id="IPR002514">
    <property type="entry name" value="Transposase_8"/>
</dbReference>
<dbReference type="AlphaFoldDB" id="A0A4R6BAF0"/>
<dbReference type="InterPro" id="IPR009057">
    <property type="entry name" value="Homeodomain-like_sf"/>
</dbReference>
<organism evidence="1 2">
    <name type="scientific">Macrococcus brunensis</name>
    <dbReference type="NCBI Taxonomy" id="198483"/>
    <lineage>
        <taxon>Bacteria</taxon>
        <taxon>Bacillati</taxon>
        <taxon>Bacillota</taxon>
        <taxon>Bacilli</taxon>
        <taxon>Bacillales</taxon>
        <taxon>Staphylococcaceae</taxon>
        <taxon>Macrococcus</taxon>
    </lineage>
</organism>